<reference evidence="2 3" key="1">
    <citation type="journal article" date="2019" name="BMC Genomics">
        <title>Chromosome level assembly and comparative genome analysis confirm lager-brewing yeasts originated from a single hybridization.</title>
        <authorList>
            <person name="Salazar A.N."/>
            <person name="Gorter de Vries A.R."/>
            <person name="van den Broek M."/>
            <person name="Brouwers N."/>
            <person name="de la Torre Cortes P."/>
            <person name="Kuijpers N.G.A."/>
            <person name="Daran J.G."/>
            <person name="Abeel T."/>
        </authorList>
    </citation>
    <scope>NUCLEOTIDE SEQUENCE [LARGE SCALE GENOMIC DNA]</scope>
    <source>
        <strain evidence="2 3">CBS 1483</strain>
    </source>
</reference>
<dbReference type="AlphaFoldDB" id="A0A6C1DR12"/>
<dbReference type="InterPro" id="IPR038843">
    <property type="entry name" value="Sed1/Spi1"/>
</dbReference>
<dbReference type="PANTHER" id="PTHR35523">
    <property type="entry name" value="CELL WALL PROTEIN SED1"/>
    <property type="match status" value="1"/>
</dbReference>
<name>A0A6C1DR12_SACPS</name>
<keyword evidence="1" id="KW-0732">Signal</keyword>
<keyword evidence="3" id="KW-1185">Reference proteome</keyword>
<organism evidence="2 3">
    <name type="scientific">Saccharomyces pastorianus</name>
    <name type="common">Lager yeast</name>
    <name type="synonym">Saccharomyces cerevisiae x Saccharomyces eubayanus</name>
    <dbReference type="NCBI Taxonomy" id="27292"/>
    <lineage>
        <taxon>Eukaryota</taxon>
        <taxon>Fungi</taxon>
        <taxon>Dikarya</taxon>
        <taxon>Ascomycota</taxon>
        <taxon>Saccharomycotina</taxon>
        <taxon>Saccharomycetes</taxon>
        <taxon>Saccharomycetales</taxon>
        <taxon>Saccharomycetaceae</taxon>
        <taxon>Saccharomyces</taxon>
    </lineage>
</organism>
<dbReference type="GO" id="GO:0031505">
    <property type="term" value="P:fungal-type cell wall organization"/>
    <property type="evidence" value="ECO:0007669"/>
    <property type="project" value="InterPro"/>
</dbReference>
<dbReference type="EMBL" id="CP048986">
    <property type="protein sequence ID" value="QID79241.1"/>
    <property type="molecule type" value="Genomic_DNA"/>
</dbReference>
<dbReference type="OrthoDB" id="4094614at2759"/>
<evidence type="ECO:0000256" key="1">
    <source>
        <dbReference type="SAM" id="SignalP"/>
    </source>
</evidence>
<sequence>MLSNAKLLLSLAMASTALGLVSNSSSSVIVVPSSDATIAGNDTATPAPEPSSAAPIFYNSTATATQYEVVSEFTTYCPEPTTFVTNGATFTVTAPTTLIITNCPCTIEKPTSETSVSSTHDVETNSNGANARAIPGALGLAGAVMMLL</sequence>
<evidence type="ECO:0000313" key="3">
    <source>
        <dbReference type="Proteomes" id="UP000501346"/>
    </source>
</evidence>
<dbReference type="GO" id="GO:0005199">
    <property type="term" value="F:structural constituent of cell wall"/>
    <property type="evidence" value="ECO:0007669"/>
    <property type="project" value="InterPro"/>
</dbReference>
<dbReference type="PANTHER" id="PTHR35523:SF1">
    <property type="entry name" value="CELL WALL PROTEIN SED1"/>
    <property type="match status" value="1"/>
</dbReference>
<dbReference type="GO" id="GO:0009277">
    <property type="term" value="C:fungal-type cell wall"/>
    <property type="evidence" value="ECO:0007669"/>
    <property type="project" value="TreeGrafter"/>
</dbReference>
<evidence type="ECO:0000313" key="2">
    <source>
        <dbReference type="EMBL" id="QID79241.1"/>
    </source>
</evidence>
<feature type="chain" id="PRO_5025634438" evidence="1">
    <location>
        <begin position="20"/>
        <end position="148"/>
    </location>
</feature>
<dbReference type="Proteomes" id="UP000501346">
    <property type="component" value="Chromosome ScV"/>
</dbReference>
<gene>
    <name evidence="2" type="primary">SPI1_1</name>
    <name evidence="2" type="ORF">GRS66_001489</name>
</gene>
<protein>
    <submittedName>
        <fullName evidence="2">GPI-anchored</fullName>
    </submittedName>
</protein>
<feature type="signal peptide" evidence="1">
    <location>
        <begin position="1"/>
        <end position="19"/>
    </location>
</feature>
<proteinExistence type="predicted"/>
<accession>A0A6C1DR12</accession>